<dbReference type="EMBL" id="CP009920">
    <property type="protein sequence ID" value="AJI20343.1"/>
    <property type="molecule type" value="Genomic_DNA"/>
</dbReference>
<accession>A0A0B6AIB6</accession>
<protein>
    <submittedName>
        <fullName evidence="1">Uncharacterized protein</fullName>
    </submittedName>
</protein>
<gene>
    <name evidence="1" type="ORF">BG04_721</name>
</gene>
<evidence type="ECO:0000313" key="1">
    <source>
        <dbReference type="EMBL" id="AJI20343.1"/>
    </source>
</evidence>
<proteinExistence type="predicted"/>
<organism evidence="1 2">
    <name type="scientific">Priestia megaterium (strain ATCC 14581 / DSM 32 / CCUG 1817 / JCM 2506 / NBRC 15308 / NCIMB 9376 / NCTC 10342 / NRRL B-14308 / VKM B-512 / Ford 19)</name>
    <name type="common">Bacillus megaterium</name>
    <dbReference type="NCBI Taxonomy" id="1348623"/>
    <lineage>
        <taxon>Bacteria</taxon>
        <taxon>Bacillati</taxon>
        <taxon>Bacillota</taxon>
        <taxon>Bacilli</taxon>
        <taxon>Bacillales</taxon>
        <taxon>Bacillaceae</taxon>
        <taxon>Priestia</taxon>
    </lineage>
</organism>
<dbReference type="GeneID" id="93646219"/>
<dbReference type="Proteomes" id="UP000031829">
    <property type="component" value="Chromosome"/>
</dbReference>
<dbReference type="HOGENOM" id="CLU_211543_1_0_9"/>
<evidence type="ECO:0000313" key="2">
    <source>
        <dbReference type="Proteomes" id="UP000031829"/>
    </source>
</evidence>
<sequence>MYVITCYVRKGEMRMYEFDSKEEALSQLKNLKGCTILSEVVYFNDSSVIPVAI</sequence>
<dbReference type="KEGG" id="bmeg:BG04_721"/>
<dbReference type="AlphaFoldDB" id="A0A0B6AIB6"/>
<name>A0A0B6AIB6_PRIM2</name>
<dbReference type="RefSeq" id="WP_016765121.1">
    <property type="nucleotide sequence ID" value="NZ_BCVB01000001.1"/>
</dbReference>
<reference evidence="1 2" key="1">
    <citation type="journal article" date="2015" name="Genome Announc.">
        <title>Complete genome sequences for 35 biothreat assay-relevant bacillus species.</title>
        <authorList>
            <person name="Johnson S.L."/>
            <person name="Daligault H.E."/>
            <person name="Davenport K.W."/>
            <person name="Jaissle J."/>
            <person name="Frey K.G."/>
            <person name="Ladner J.T."/>
            <person name="Broomall S.M."/>
            <person name="Bishop-Lilly K.A."/>
            <person name="Bruce D.C."/>
            <person name="Gibbons H.S."/>
            <person name="Coyne S.R."/>
            <person name="Lo C.C."/>
            <person name="Meincke L."/>
            <person name="Munk A.C."/>
            <person name="Koroleva G.I."/>
            <person name="Rosenzweig C.N."/>
            <person name="Palacios G.F."/>
            <person name="Redden C.L."/>
            <person name="Minogue T.D."/>
            <person name="Chain P.S."/>
        </authorList>
    </citation>
    <scope>NUCLEOTIDE SEQUENCE [LARGE SCALE GENOMIC DNA]</scope>
    <source>
        <strain evidence="2">ATCC 14581 / DSM 32 / JCM 2506 / NBRC 15308 / NCIMB 9376 / NCTC 10342 / NRRL B-14308 / VKM B-512</strain>
    </source>
</reference>